<dbReference type="EMBL" id="JAWPEI010000003">
    <property type="protein sequence ID" value="KAK4731405.1"/>
    <property type="molecule type" value="Genomic_DNA"/>
</dbReference>
<protein>
    <submittedName>
        <fullName evidence="1">Uncharacterized protein</fullName>
    </submittedName>
</protein>
<gene>
    <name evidence="1" type="ORF">R3W88_024393</name>
</gene>
<reference evidence="1 2" key="1">
    <citation type="submission" date="2023-10" db="EMBL/GenBank/DDBJ databases">
        <title>Genome-Wide Identification Analysis in wild type Solanum Pinnatisectum Reveals Some Genes Defensing Phytophthora Infestans.</title>
        <authorList>
            <person name="Sun C."/>
        </authorList>
    </citation>
    <scope>NUCLEOTIDE SEQUENCE [LARGE SCALE GENOMIC DNA]</scope>
    <source>
        <strain evidence="1">LQN</strain>
        <tissue evidence="1">Leaf</tissue>
    </source>
</reference>
<organism evidence="1 2">
    <name type="scientific">Solanum pinnatisectum</name>
    <name type="common">tansyleaf nightshade</name>
    <dbReference type="NCBI Taxonomy" id="50273"/>
    <lineage>
        <taxon>Eukaryota</taxon>
        <taxon>Viridiplantae</taxon>
        <taxon>Streptophyta</taxon>
        <taxon>Embryophyta</taxon>
        <taxon>Tracheophyta</taxon>
        <taxon>Spermatophyta</taxon>
        <taxon>Magnoliopsida</taxon>
        <taxon>eudicotyledons</taxon>
        <taxon>Gunneridae</taxon>
        <taxon>Pentapetalae</taxon>
        <taxon>asterids</taxon>
        <taxon>lamiids</taxon>
        <taxon>Solanales</taxon>
        <taxon>Solanaceae</taxon>
        <taxon>Solanoideae</taxon>
        <taxon>Solaneae</taxon>
        <taxon>Solanum</taxon>
    </lineage>
</organism>
<evidence type="ECO:0000313" key="1">
    <source>
        <dbReference type="EMBL" id="KAK4731405.1"/>
    </source>
</evidence>
<comment type="caution">
    <text evidence="1">The sequence shown here is derived from an EMBL/GenBank/DDBJ whole genome shotgun (WGS) entry which is preliminary data.</text>
</comment>
<dbReference type="Proteomes" id="UP001311915">
    <property type="component" value="Unassembled WGS sequence"/>
</dbReference>
<evidence type="ECO:0000313" key="2">
    <source>
        <dbReference type="Proteomes" id="UP001311915"/>
    </source>
</evidence>
<dbReference type="AlphaFoldDB" id="A0AAV9M3G0"/>
<accession>A0AAV9M3G0</accession>
<sequence>MFWVNEEEVTFNVCKSMKQPSDIHVVSNIDVIYEAVASVSDMMCMGEPLEVVLSNYDETEVQGYDKVVAAICGLGPYSKKPLKLDIKLKNQESSPAKPSTEELRILS</sequence>
<keyword evidence="2" id="KW-1185">Reference proteome</keyword>
<proteinExistence type="predicted"/>
<name>A0AAV9M3G0_9SOLN</name>